<name>A0A452TQM5_URSMA</name>
<dbReference type="OMA" id="PHVLVQV"/>
<dbReference type="Ensembl" id="ENSUMAT00000012540.1">
    <property type="protein sequence ID" value="ENSUMAP00000010508.1"/>
    <property type="gene ID" value="ENSUMAG00000007919.1"/>
</dbReference>
<sequence>MNFSNRTRKALQPCLALRSQESLSTLSSPSGDMCSSPHCREVTLPHVLVQVSIPGLGSWQDLLGKAVCHRGAPEKKNTSHHCG</sequence>
<evidence type="ECO:0000313" key="1">
    <source>
        <dbReference type="Ensembl" id="ENSUMAP00000010508"/>
    </source>
</evidence>
<dbReference type="AlphaFoldDB" id="A0A452TQM5"/>
<proteinExistence type="predicted"/>
<organism evidence="1">
    <name type="scientific">Ursus maritimus</name>
    <name type="common">Polar bear</name>
    <name type="synonym">Thalarctos maritimus</name>
    <dbReference type="NCBI Taxonomy" id="29073"/>
    <lineage>
        <taxon>Eukaryota</taxon>
        <taxon>Metazoa</taxon>
        <taxon>Chordata</taxon>
        <taxon>Craniata</taxon>
        <taxon>Vertebrata</taxon>
        <taxon>Euteleostomi</taxon>
        <taxon>Mammalia</taxon>
        <taxon>Eutheria</taxon>
        <taxon>Laurasiatheria</taxon>
        <taxon>Carnivora</taxon>
        <taxon>Caniformia</taxon>
        <taxon>Ursidae</taxon>
        <taxon>Ursus</taxon>
    </lineage>
</organism>
<accession>A0A452TQM5</accession>
<reference evidence="1" key="1">
    <citation type="submission" date="2019-03" db="UniProtKB">
        <authorList>
            <consortium name="Ensembl"/>
        </authorList>
    </citation>
    <scope>IDENTIFICATION</scope>
</reference>
<protein>
    <submittedName>
        <fullName evidence="1">Uncharacterized protein</fullName>
    </submittedName>
</protein>
<dbReference type="GeneTree" id="ENSGT00910000146657"/>